<dbReference type="InterPro" id="IPR011009">
    <property type="entry name" value="Kinase-like_dom_sf"/>
</dbReference>
<evidence type="ECO:0000313" key="2">
    <source>
        <dbReference type="EMBL" id="TMR40908.1"/>
    </source>
</evidence>
<proteinExistence type="predicted"/>
<dbReference type="Proteomes" id="UP000305238">
    <property type="component" value="Unassembled WGS sequence"/>
</dbReference>
<dbReference type="OrthoDB" id="236897at2"/>
<dbReference type="AlphaFoldDB" id="A0A5S4H6Q1"/>
<reference evidence="2 3" key="1">
    <citation type="submission" date="2019-05" db="EMBL/GenBank/DDBJ databases">
        <title>Draft genome sequence of Actinomadura geliboluensis A8036.</title>
        <authorList>
            <person name="Saricaoglu S."/>
            <person name="Isik K."/>
        </authorList>
    </citation>
    <scope>NUCLEOTIDE SEQUENCE [LARGE SCALE GENOMIC DNA]</scope>
    <source>
        <strain evidence="2 3">A8036</strain>
    </source>
</reference>
<gene>
    <name evidence="2" type="ORF">ETD96_08460</name>
</gene>
<name>A0A5S4H6Q1_9ACTN</name>
<keyword evidence="3" id="KW-1185">Reference proteome</keyword>
<dbReference type="Pfam" id="PF01636">
    <property type="entry name" value="APH"/>
    <property type="match status" value="1"/>
</dbReference>
<dbReference type="EMBL" id="VCKZ01000039">
    <property type="protein sequence ID" value="TMR40908.1"/>
    <property type="molecule type" value="Genomic_DNA"/>
</dbReference>
<organism evidence="2 3">
    <name type="scientific">Actinomadura geliboluensis</name>
    <dbReference type="NCBI Taxonomy" id="882440"/>
    <lineage>
        <taxon>Bacteria</taxon>
        <taxon>Bacillati</taxon>
        <taxon>Actinomycetota</taxon>
        <taxon>Actinomycetes</taxon>
        <taxon>Streptosporangiales</taxon>
        <taxon>Thermomonosporaceae</taxon>
        <taxon>Actinomadura</taxon>
    </lineage>
</organism>
<protein>
    <recommendedName>
        <fullName evidence="1">Aminoglycoside phosphotransferase domain-containing protein</fullName>
    </recommendedName>
</protein>
<dbReference type="SUPFAM" id="SSF56112">
    <property type="entry name" value="Protein kinase-like (PK-like)"/>
    <property type="match status" value="1"/>
</dbReference>
<feature type="domain" description="Aminoglycoside phosphotransferase" evidence="1">
    <location>
        <begin position="2"/>
        <end position="58"/>
    </location>
</feature>
<accession>A0A5S4H6Q1</accession>
<comment type="caution">
    <text evidence="2">The sequence shown here is derived from an EMBL/GenBank/DDBJ whole genome shotgun (WGS) entry which is preliminary data.</text>
</comment>
<dbReference type="Gene3D" id="3.90.1200.10">
    <property type="match status" value="1"/>
</dbReference>
<sequence length="127" mass="14024">MCHNDFSPLNVTFAGGLPALAFDFDQAAPGPRVRDLAYAAWLWLLGAEIAAPLAHQLSLLRTFLDAYGFDNVDRRGFGQRIVARVEAERDMHERAGRVTAPGSWLHREIDWLAEHADAIDRGVRGGA</sequence>
<dbReference type="InterPro" id="IPR002575">
    <property type="entry name" value="Aminoglycoside_PTrfase"/>
</dbReference>
<evidence type="ECO:0000313" key="3">
    <source>
        <dbReference type="Proteomes" id="UP000305238"/>
    </source>
</evidence>
<evidence type="ECO:0000259" key="1">
    <source>
        <dbReference type="Pfam" id="PF01636"/>
    </source>
</evidence>